<organism evidence="1 2">
    <name type="scientific">Dokdonella soli</name>
    <dbReference type="NCBI Taxonomy" id="529810"/>
    <lineage>
        <taxon>Bacteria</taxon>
        <taxon>Pseudomonadati</taxon>
        <taxon>Pseudomonadota</taxon>
        <taxon>Gammaproteobacteria</taxon>
        <taxon>Lysobacterales</taxon>
        <taxon>Rhodanobacteraceae</taxon>
        <taxon>Dokdonella</taxon>
    </lineage>
</organism>
<gene>
    <name evidence="1" type="ORF">GCM10009105_35200</name>
</gene>
<name>A0ABN1IXA0_9GAMM</name>
<reference evidence="1 2" key="1">
    <citation type="journal article" date="2019" name="Int. J. Syst. Evol. Microbiol.">
        <title>The Global Catalogue of Microorganisms (GCM) 10K type strain sequencing project: providing services to taxonomists for standard genome sequencing and annotation.</title>
        <authorList>
            <consortium name="The Broad Institute Genomics Platform"/>
            <consortium name="The Broad Institute Genome Sequencing Center for Infectious Disease"/>
            <person name="Wu L."/>
            <person name="Ma J."/>
        </authorList>
    </citation>
    <scope>NUCLEOTIDE SEQUENCE [LARGE SCALE GENOMIC DNA]</scope>
    <source>
        <strain evidence="1 2">JCM 15421</strain>
    </source>
</reference>
<dbReference type="NCBIfam" id="NF041518">
    <property type="entry name" value="choice_anch_Q"/>
    <property type="match status" value="1"/>
</dbReference>
<dbReference type="EMBL" id="BAAAEU010000025">
    <property type="protein sequence ID" value="GAA0723296.1"/>
    <property type="molecule type" value="Genomic_DNA"/>
</dbReference>
<sequence>MRAVIATPTTLSGDTVDLSTLSCSTISLTTGAITITQNSLNIQGPSRHEVITGYYNGVTENDRIFKHTGTGTLTLQYLNFMYANFAPASGDASGGCIYSKGNVFLMDSLVFSCATKTSGNAIARGGGIYTLGKLTTKYSQISGNTATGYLSGGGGAFVGHTFRAEHSTINGNRAAGSHGVGGGIEVGYGANIINSTISGNIASQEDGGMYVGGDATTDTLQINSSTISGNVAQTGRIGGVGTTLPTTVQNSTIAFNTAATTHFSGSTDYRAPGLAVLNSYSATSLAVNLQSSILSNNTYGTIEGDFSAVVHTGHTVTITSANSLIRASLGPQHPATVTTSCPLLGPLRANGGPTQTHALMSRSPAIDAGNNAAGLTGDQRGTAYARVSGSAADIGAYEVQQNDIIFNSGFDGCP</sequence>
<dbReference type="InterPro" id="IPR011050">
    <property type="entry name" value="Pectin_lyase_fold/virulence"/>
</dbReference>
<proteinExistence type="predicted"/>
<evidence type="ECO:0008006" key="3">
    <source>
        <dbReference type="Google" id="ProtNLM"/>
    </source>
</evidence>
<dbReference type="InterPro" id="IPR059226">
    <property type="entry name" value="Choice_anch_Q_dom"/>
</dbReference>
<accession>A0ABN1IXA0</accession>
<keyword evidence="2" id="KW-1185">Reference proteome</keyword>
<dbReference type="SUPFAM" id="SSF51126">
    <property type="entry name" value="Pectin lyase-like"/>
    <property type="match status" value="1"/>
</dbReference>
<dbReference type="Proteomes" id="UP001501523">
    <property type="component" value="Unassembled WGS sequence"/>
</dbReference>
<protein>
    <recommendedName>
        <fullName evidence="3">Right-handed parallel beta-helix repeat-containing protein</fullName>
    </recommendedName>
</protein>
<evidence type="ECO:0000313" key="2">
    <source>
        <dbReference type="Proteomes" id="UP001501523"/>
    </source>
</evidence>
<comment type="caution">
    <text evidence="1">The sequence shown here is derived from an EMBL/GenBank/DDBJ whole genome shotgun (WGS) entry which is preliminary data.</text>
</comment>
<evidence type="ECO:0000313" key="1">
    <source>
        <dbReference type="EMBL" id="GAA0723296.1"/>
    </source>
</evidence>